<proteinExistence type="predicted"/>
<keyword evidence="1" id="KW-0175">Coiled coil</keyword>
<feature type="coiled-coil region" evidence="1">
    <location>
        <begin position="69"/>
        <end position="96"/>
    </location>
</feature>
<keyword evidence="3" id="KW-1185">Reference proteome</keyword>
<sequence length="111" mass="12658">MDKLAYMFAERLEFLDISGCTGLTEGALCSLVRFRKLKTLVMRNLPQVTNMAVICAILEDSNPDLKIFGVDYEQRLNEIKTENERLEKQAKEIEDNTITVETVHGPDHVLD</sequence>
<comment type="caution">
    <text evidence="2">The sequence shown here is derived from an EMBL/GenBank/DDBJ whole genome shotgun (WGS) entry which is preliminary data.</text>
</comment>
<dbReference type="AlphaFoldDB" id="A0A8J2PC36"/>
<gene>
    <name evidence="2" type="ORF">AFUS01_LOCUS33284</name>
</gene>
<feature type="non-terminal residue" evidence="2">
    <location>
        <position position="1"/>
    </location>
</feature>
<accession>A0A8J2PC36</accession>
<evidence type="ECO:0000313" key="2">
    <source>
        <dbReference type="EMBL" id="CAG7823047.1"/>
    </source>
</evidence>
<dbReference type="Proteomes" id="UP000708208">
    <property type="component" value="Unassembled WGS sequence"/>
</dbReference>
<dbReference type="OrthoDB" id="1708588at2759"/>
<reference evidence="2" key="1">
    <citation type="submission" date="2021-06" db="EMBL/GenBank/DDBJ databases">
        <authorList>
            <person name="Hodson N. C."/>
            <person name="Mongue J. A."/>
            <person name="Jaron S. K."/>
        </authorList>
    </citation>
    <scope>NUCLEOTIDE SEQUENCE</scope>
</reference>
<organism evidence="2 3">
    <name type="scientific">Allacma fusca</name>
    <dbReference type="NCBI Taxonomy" id="39272"/>
    <lineage>
        <taxon>Eukaryota</taxon>
        <taxon>Metazoa</taxon>
        <taxon>Ecdysozoa</taxon>
        <taxon>Arthropoda</taxon>
        <taxon>Hexapoda</taxon>
        <taxon>Collembola</taxon>
        <taxon>Symphypleona</taxon>
        <taxon>Sminthuridae</taxon>
        <taxon>Allacma</taxon>
    </lineage>
</organism>
<name>A0A8J2PC36_9HEXA</name>
<protein>
    <submittedName>
        <fullName evidence="2">Uncharacterized protein</fullName>
    </submittedName>
</protein>
<evidence type="ECO:0000313" key="3">
    <source>
        <dbReference type="Proteomes" id="UP000708208"/>
    </source>
</evidence>
<dbReference type="EMBL" id="CAJVCH010528210">
    <property type="protein sequence ID" value="CAG7823047.1"/>
    <property type="molecule type" value="Genomic_DNA"/>
</dbReference>
<evidence type="ECO:0000256" key="1">
    <source>
        <dbReference type="SAM" id="Coils"/>
    </source>
</evidence>